<gene>
    <name evidence="1" type="ORF">SPELUC_LOCUS11854</name>
</gene>
<feature type="non-terminal residue" evidence="1">
    <location>
        <position position="100"/>
    </location>
</feature>
<dbReference type="Proteomes" id="UP000789366">
    <property type="component" value="Unassembled WGS sequence"/>
</dbReference>
<proteinExistence type="predicted"/>
<dbReference type="EMBL" id="CAJVPW010026193">
    <property type="protein sequence ID" value="CAG8711605.1"/>
    <property type="molecule type" value="Genomic_DNA"/>
</dbReference>
<protein>
    <submittedName>
        <fullName evidence="1">4111_t:CDS:1</fullName>
    </submittedName>
</protein>
<name>A0ACA9PLA9_9GLOM</name>
<evidence type="ECO:0000313" key="1">
    <source>
        <dbReference type="EMBL" id="CAG8711605.1"/>
    </source>
</evidence>
<keyword evidence="2" id="KW-1185">Reference proteome</keyword>
<sequence length="100" mass="12073">MKYEDTDSLYLTCSEECFQESNLYNEVNTELEKDNGIAYLNMAYEEVLFFVVFTEKKKYYSLEYKNKPNFNLDKKIMNRTLKVSNEKTIHQIVEKVLWEN</sequence>
<accession>A0ACA9PLA9</accession>
<reference evidence="1" key="1">
    <citation type="submission" date="2021-06" db="EMBL/GenBank/DDBJ databases">
        <authorList>
            <person name="Kallberg Y."/>
            <person name="Tangrot J."/>
            <person name="Rosling A."/>
        </authorList>
    </citation>
    <scope>NUCLEOTIDE SEQUENCE</scope>
    <source>
        <strain evidence="1">28 12/20/2015</strain>
    </source>
</reference>
<organism evidence="1 2">
    <name type="scientific">Cetraspora pellucida</name>
    <dbReference type="NCBI Taxonomy" id="1433469"/>
    <lineage>
        <taxon>Eukaryota</taxon>
        <taxon>Fungi</taxon>
        <taxon>Fungi incertae sedis</taxon>
        <taxon>Mucoromycota</taxon>
        <taxon>Glomeromycotina</taxon>
        <taxon>Glomeromycetes</taxon>
        <taxon>Diversisporales</taxon>
        <taxon>Gigasporaceae</taxon>
        <taxon>Cetraspora</taxon>
    </lineage>
</organism>
<comment type="caution">
    <text evidence="1">The sequence shown here is derived from an EMBL/GenBank/DDBJ whole genome shotgun (WGS) entry which is preliminary data.</text>
</comment>
<evidence type="ECO:0000313" key="2">
    <source>
        <dbReference type="Proteomes" id="UP000789366"/>
    </source>
</evidence>